<dbReference type="PANTHER" id="PTHR44943:SF8">
    <property type="entry name" value="TPR REPEAT-CONTAINING PROTEIN MJ0263"/>
    <property type="match status" value="1"/>
</dbReference>
<dbReference type="PROSITE" id="PS50005">
    <property type="entry name" value="TPR"/>
    <property type="match status" value="2"/>
</dbReference>
<dbReference type="InterPro" id="IPR011990">
    <property type="entry name" value="TPR-like_helical_dom_sf"/>
</dbReference>
<dbReference type="InterPro" id="IPR019734">
    <property type="entry name" value="TPR_rpt"/>
</dbReference>
<gene>
    <name evidence="4" type="ORF">ATZ36_16275</name>
</gene>
<keyword evidence="2 3" id="KW-0802">TPR repeat</keyword>
<evidence type="ECO:0000256" key="3">
    <source>
        <dbReference type="PROSITE-ProRule" id="PRU00339"/>
    </source>
</evidence>
<feature type="repeat" description="TPR" evidence="3">
    <location>
        <begin position="46"/>
        <end position="79"/>
    </location>
</feature>
<comment type="caution">
    <text evidence="4">The sequence shown here is derived from an EMBL/GenBank/DDBJ whole genome shotgun (WGS) entry which is preliminary data.</text>
</comment>
<dbReference type="AlphaFoldDB" id="A0A1E5IKS7"/>
<evidence type="ECO:0000313" key="5">
    <source>
        <dbReference type="Proteomes" id="UP000095237"/>
    </source>
</evidence>
<reference evidence="4 5" key="1">
    <citation type="submission" date="2015-11" db="EMBL/GenBank/DDBJ databases">
        <title>Evidence for parallel genomic evolution in an endosymbiosis of termite gut flagellates.</title>
        <authorList>
            <person name="Zheng H."/>
        </authorList>
    </citation>
    <scope>NUCLEOTIDE SEQUENCE [LARGE SCALE GENOMIC DNA]</scope>
    <source>
        <strain evidence="4 5">CET450</strain>
    </source>
</reference>
<keyword evidence="1" id="KW-0677">Repeat</keyword>
<dbReference type="SUPFAM" id="SSF48452">
    <property type="entry name" value="TPR-like"/>
    <property type="match status" value="1"/>
</dbReference>
<dbReference type="Gene3D" id="1.25.40.10">
    <property type="entry name" value="Tetratricopeptide repeat domain"/>
    <property type="match status" value="1"/>
</dbReference>
<dbReference type="SMART" id="SM00028">
    <property type="entry name" value="TPR"/>
    <property type="match status" value="2"/>
</dbReference>
<proteinExistence type="predicted"/>
<accession>A0A1E5IKS7</accession>
<evidence type="ECO:0000256" key="1">
    <source>
        <dbReference type="ARBA" id="ARBA00022737"/>
    </source>
</evidence>
<dbReference type="Proteomes" id="UP000095237">
    <property type="component" value="Unassembled WGS sequence"/>
</dbReference>
<dbReference type="Pfam" id="PF14559">
    <property type="entry name" value="TPR_19"/>
    <property type="match status" value="1"/>
</dbReference>
<dbReference type="EMBL" id="LNVX01000234">
    <property type="protein sequence ID" value="OEG71112.1"/>
    <property type="molecule type" value="Genomic_DNA"/>
</dbReference>
<keyword evidence="5" id="KW-1185">Reference proteome</keyword>
<sequence length="94" mass="10733">MSNDIKNIVSNEADHMELGKFYFLNNKYDEAVSEFKKILEINPGNAEACYNIGLIKESSNQMDEAREMYSKALAVKPDYKIARVRLNKLIGIKS</sequence>
<protein>
    <submittedName>
        <fullName evidence="4">Uncharacterized protein</fullName>
    </submittedName>
</protein>
<feature type="repeat" description="TPR" evidence="3">
    <location>
        <begin position="12"/>
        <end position="45"/>
    </location>
</feature>
<dbReference type="PANTHER" id="PTHR44943">
    <property type="entry name" value="CELLULOSE SYNTHASE OPERON PROTEIN C"/>
    <property type="match status" value="1"/>
</dbReference>
<dbReference type="InterPro" id="IPR051685">
    <property type="entry name" value="Ycf3/AcsC/BcsC/TPR_MFPF"/>
</dbReference>
<evidence type="ECO:0000313" key="4">
    <source>
        <dbReference type="EMBL" id="OEG71112.1"/>
    </source>
</evidence>
<name>A0A1E5IKS7_ENDTX</name>
<evidence type="ECO:0000256" key="2">
    <source>
        <dbReference type="ARBA" id="ARBA00022803"/>
    </source>
</evidence>
<organism evidence="4 5">
    <name type="scientific">Endomicrobium trichonymphae</name>
    <dbReference type="NCBI Taxonomy" id="1408204"/>
    <lineage>
        <taxon>Bacteria</taxon>
        <taxon>Pseudomonadati</taxon>
        <taxon>Elusimicrobiota</taxon>
        <taxon>Endomicrobiia</taxon>
        <taxon>Endomicrobiales</taxon>
        <taxon>Endomicrobiaceae</taxon>
        <taxon>Candidatus Endomicrobiellum</taxon>
    </lineage>
</organism>